<dbReference type="OrthoDB" id="2889135at2"/>
<feature type="transmembrane region" description="Helical" evidence="1">
    <location>
        <begin position="29"/>
        <end position="46"/>
    </location>
</feature>
<dbReference type="EMBL" id="CP042593">
    <property type="protein sequence ID" value="QED48327.1"/>
    <property type="molecule type" value="Genomic_DNA"/>
</dbReference>
<keyword evidence="1" id="KW-1133">Transmembrane helix</keyword>
<evidence type="ECO:0000256" key="1">
    <source>
        <dbReference type="SAM" id="Phobius"/>
    </source>
</evidence>
<sequence>MRLLFRKSKYQLSDSDLEPVEEVLGSGNFVFIDLFFWSLFITLMTISHHFSILWGILIFFSSYFFGGGLFYCLKKWLGDQPE</sequence>
<evidence type="ECO:0000313" key="3">
    <source>
        <dbReference type="Proteomes" id="UP000321555"/>
    </source>
</evidence>
<keyword evidence="1" id="KW-0812">Transmembrane</keyword>
<dbReference type="KEGG" id="bda:FSZ17_14355"/>
<reference evidence="3" key="1">
    <citation type="submission" date="2019-08" db="EMBL/GenBank/DDBJ databases">
        <authorList>
            <person name="Zheng X."/>
        </authorList>
    </citation>
    <scope>NUCLEOTIDE SEQUENCE [LARGE SCALE GENOMIC DNA]</scope>
    <source>
        <strain evidence="3">FJAT-25496</strain>
    </source>
</reference>
<evidence type="ECO:0000313" key="2">
    <source>
        <dbReference type="EMBL" id="QED48327.1"/>
    </source>
</evidence>
<protein>
    <submittedName>
        <fullName evidence="2">Uncharacterized protein</fullName>
    </submittedName>
</protein>
<gene>
    <name evidence="2" type="ORF">FSZ17_14355</name>
</gene>
<name>A0A5B8Z609_CYTDA</name>
<dbReference type="RefSeq" id="WP_057771214.1">
    <property type="nucleotide sequence ID" value="NZ_CP042593.1"/>
</dbReference>
<feature type="transmembrane region" description="Helical" evidence="1">
    <location>
        <begin position="52"/>
        <end position="73"/>
    </location>
</feature>
<dbReference type="Proteomes" id="UP000321555">
    <property type="component" value="Chromosome"/>
</dbReference>
<organism evidence="2 3">
    <name type="scientific">Cytobacillus dafuensis</name>
    <name type="common">Bacillus dafuensis</name>
    <dbReference type="NCBI Taxonomy" id="1742359"/>
    <lineage>
        <taxon>Bacteria</taxon>
        <taxon>Bacillati</taxon>
        <taxon>Bacillota</taxon>
        <taxon>Bacilli</taxon>
        <taxon>Bacillales</taxon>
        <taxon>Bacillaceae</taxon>
        <taxon>Cytobacillus</taxon>
    </lineage>
</organism>
<keyword evidence="1" id="KW-0472">Membrane</keyword>
<keyword evidence="3" id="KW-1185">Reference proteome</keyword>
<proteinExistence type="predicted"/>
<accession>A0A5B8Z609</accession>
<dbReference type="AlphaFoldDB" id="A0A5B8Z609"/>